<name>A0A7R8D0N0_LEPSM</name>
<dbReference type="Gene3D" id="2.40.160.110">
    <property type="match status" value="1"/>
</dbReference>
<dbReference type="InterPro" id="IPR002000">
    <property type="entry name" value="Lysosome-assoc_membr_glycop"/>
</dbReference>
<gene>
    <name evidence="7" type="ORF">LSAA_11859</name>
</gene>
<dbReference type="GO" id="GO:0005765">
    <property type="term" value="C:lysosomal membrane"/>
    <property type="evidence" value="ECO:0007669"/>
    <property type="project" value="TreeGrafter"/>
</dbReference>
<evidence type="ECO:0000256" key="4">
    <source>
        <dbReference type="ARBA" id="ARBA00022989"/>
    </source>
</evidence>
<dbReference type="AlphaFoldDB" id="A0A7R8D0N0"/>
<sequence>MMDCGKVTSKDILCWLSLHDEYGLSWLTYLGRLKESIRYVVTSAGSAGKNHSWPTVNTSLTVDIPSNALVVQEYSNCGNQTQVIALSWKWTNVNGTSLNHNITVEFHRNNDTKSYGIGEIYGVFNVGKWNETKKKVGNETQNVTVTSYITMSSEQHSNILPTPLNRSYVCLDPGNVTLVSHYKVSTSSRFFTLKNTTLAVVGIKFDAFRHPNGTHGKFQSPYNCIENRVNDVVPIIVGCVWHSLLCSYLLLM</sequence>
<evidence type="ECO:0000256" key="5">
    <source>
        <dbReference type="ARBA" id="ARBA00023136"/>
    </source>
</evidence>
<dbReference type="OrthoDB" id="6232933at2759"/>
<keyword evidence="2" id="KW-0812">Transmembrane</keyword>
<evidence type="ECO:0000256" key="6">
    <source>
        <dbReference type="ARBA" id="ARBA00023180"/>
    </source>
</evidence>
<evidence type="ECO:0000256" key="1">
    <source>
        <dbReference type="ARBA" id="ARBA00004251"/>
    </source>
</evidence>
<protein>
    <submittedName>
        <fullName evidence="7">(salmon louse) hypothetical protein</fullName>
    </submittedName>
</protein>
<accession>A0A7R8D0N0</accession>
<dbReference type="GO" id="GO:0072594">
    <property type="term" value="P:establishment of protein localization to organelle"/>
    <property type="evidence" value="ECO:0007669"/>
    <property type="project" value="TreeGrafter"/>
</dbReference>
<comment type="subcellular location">
    <subcellularLocation>
        <location evidence="1">Cell membrane</location>
        <topology evidence="1">Single-pass type I membrane protein</topology>
    </subcellularLocation>
</comment>
<dbReference type="GO" id="GO:0031902">
    <property type="term" value="C:late endosome membrane"/>
    <property type="evidence" value="ECO:0007669"/>
    <property type="project" value="TreeGrafter"/>
</dbReference>
<evidence type="ECO:0000313" key="7">
    <source>
        <dbReference type="EMBL" id="CAF2983913.1"/>
    </source>
</evidence>
<keyword evidence="6" id="KW-0325">Glycoprotein</keyword>
<dbReference type="Proteomes" id="UP000675881">
    <property type="component" value="Chromosome 6"/>
</dbReference>
<dbReference type="PANTHER" id="PTHR11506">
    <property type="entry name" value="LYSOSOME-ASSOCIATED MEMBRANE GLYCOPROTEIN"/>
    <property type="match status" value="1"/>
</dbReference>
<reference evidence="7" key="1">
    <citation type="submission" date="2021-02" db="EMBL/GenBank/DDBJ databases">
        <authorList>
            <person name="Bekaert M."/>
        </authorList>
    </citation>
    <scope>NUCLEOTIDE SEQUENCE</scope>
    <source>
        <strain evidence="7">IoA-00</strain>
    </source>
</reference>
<dbReference type="PANTHER" id="PTHR11506:SF35">
    <property type="entry name" value="LYSOSOME-ASSOCIATED MEMBRANE GLYCOPROTEIN 5"/>
    <property type="match status" value="1"/>
</dbReference>
<evidence type="ECO:0000313" key="8">
    <source>
        <dbReference type="Proteomes" id="UP000675881"/>
    </source>
</evidence>
<keyword evidence="3" id="KW-0732">Signal</keyword>
<dbReference type="EMBL" id="HG994585">
    <property type="protein sequence ID" value="CAF2983913.1"/>
    <property type="molecule type" value="Genomic_DNA"/>
</dbReference>
<dbReference type="GO" id="GO:0005886">
    <property type="term" value="C:plasma membrane"/>
    <property type="evidence" value="ECO:0007669"/>
    <property type="project" value="TreeGrafter"/>
</dbReference>
<keyword evidence="5" id="KW-0472">Membrane</keyword>
<keyword evidence="4" id="KW-1133">Transmembrane helix</keyword>
<evidence type="ECO:0000256" key="3">
    <source>
        <dbReference type="ARBA" id="ARBA00022729"/>
    </source>
</evidence>
<keyword evidence="8" id="KW-1185">Reference proteome</keyword>
<proteinExistence type="predicted"/>
<evidence type="ECO:0000256" key="2">
    <source>
        <dbReference type="ARBA" id="ARBA00022692"/>
    </source>
</evidence>
<organism evidence="7 8">
    <name type="scientific">Lepeophtheirus salmonis</name>
    <name type="common">Salmon louse</name>
    <name type="synonym">Caligus salmonis</name>
    <dbReference type="NCBI Taxonomy" id="72036"/>
    <lineage>
        <taxon>Eukaryota</taxon>
        <taxon>Metazoa</taxon>
        <taxon>Ecdysozoa</taxon>
        <taxon>Arthropoda</taxon>
        <taxon>Crustacea</taxon>
        <taxon>Multicrustacea</taxon>
        <taxon>Hexanauplia</taxon>
        <taxon>Copepoda</taxon>
        <taxon>Siphonostomatoida</taxon>
        <taxon>Caligidae</taxon>
        <taxon>Lepeophtheirus</taxon>
    </lineage>
</organism>